<reference evidence="3 4" key="1">
    <citation type="journal article" date="2021" name="Microbiol. Resour. Announc.">
        <title>Draft Genome Sequence of Coralloluteibacterium stylophorae LMG 29479T.</title>
        <authorList>
            <person name="Karlyshev A.V."/>
            <person name="Kudryashova E.B."/>
            <person name="Ariskina E.V."/>
            <person name="Conroy A.P."/>
            <person name="Abidueva E.Y."/>
        </authorList>
    </citation>
    <scope>NUCLEOTIDE SEQUENCE [LARGE SCALE GENOMIC DNA]</scope>
    <source>
        <strain evidence="3 4">LMG 29479</strain>
    </source>
</reference>
<name>A0AAP2FZ12_9GAMM</name>
<keyword evidence="2" id="KW-0472">Membrane</keyword>
<keyword evidence="4" id="KW-1185">Reference proteome</keyword>
<proteinExistence type="predicted"/>
<comment type="caution">
    <text evidence="3">The sequence shown here is derived from an EMBL/GenBank/DDBJ whole genome shotgun (WGS) entry which is preliminary data.</text>
</comment>
<keyword evidence="2" id="KW-1133">Transmembrane helix</keyword>
<feature type="transmembrane region" description="Helical" evidence="2">
    <location>
        <begin position="18"/>
        <end position="35"/>
    </location>
</feature>
<sequence>MTHGQLERLRDGVRRRETAVLVLVALPLVAGLTALALRGGAWGWAVAGAGLVVLALGIVRARRRLDLARTARLLDAADPGFDDSAGLLCTDPASLNPLQRLQRERLQARLAARADALDLRPAWPWRWIGAAWLAGGLLLAAGLWPGALSEALPLRRDDAAAPVAGDARTRLVAATIAVRPPEYTGLPPREDAGLDSTGPAGTRFAWTLTLAPRPARATLVFIDGERLPLERDGEVWRAELAPAASTLYRLEVEGAPPDDARLHRIDIVDDRPPEIRLRVPDRNLVLAEPDQQRWALEFEASDDYGIGAARLRLTRAQGTGEVIEVSETVVELEGEGDARQRRYAHEIDLDALGVGPGTDLVARLEVADNRVPGPQTARSAAVILRWPPPTAGETGAMEGLVQRTLPAYFRSQRQIIIDAEALIAERAALAAETFVTRSDAIGVDQRLLRLRYGQFLGEEAEGGAGGHGHGAGRARPAAAPEPEPEPAARPAANMALFADSDAHLDDAAPAVAADSTEGAEDGQERAGTFGYGDSHPYAHAHDHDHDHDGTQTDTNEDAAAHDHAGHGVQAADDALFGDGSAVVAEFGHTHDHAEAATLLDPETKEILRAALREMWQSELHLRQGEPDAALPFAHRALELVKKVQQADRIYLARVGLELPPIDPERRLTGEVEPRPARTDTLAPAVTGQEALLALWRALDAGAGAPPPAALEAAQAWTMAHRDELSDPLGLLAAIDTVRAEADCEDCRARLQAALWRELPEAVPAPPARPVVDAAGGRYLQALQAPATEDAP</sequence>
<evidence type="ECO:0008006" key="5">
    <source>
        <dbReference type="Google" id="ProtNLM"/>
    </source>
</evidence>
<feature type="transmembrane region" description="Helical" evidence="2">
    <location>
        <begin position="127"/>
        <end position="147"/>
    </location>
</feature>
<keyword evidence="2" id="KW-0812">Transmembrane</keyword>
<dbReference type="AlphaFoldDB" id="A0AAP2FZ12"/>
<feature type="compositionally biased region" description="Gly residues" evidence="1">
    <location>
        <begin position="462"/>
        <end position="471"/>
    </location>
</feature>
<dbReference type="EMBL" id="JAGQFT020000006">
    <property type="protein sequence ID" value="MBS7457487.1"/>
    <property type="molecule type" value="Genomic_DNA"/>
</dbReference>
<evidence type="ECO:0000313" key="4">
    <source>
        <dbReference type="Proteomes" id="UP000675747"/>
    </source>
</evidence>
<dbReference type="RefSeq" id="WP_213173650.1">
    <property type="nucleotide sequence ID" value="NZ_JAGQFT020000006.1"/>
</dbReference>
<organism evidence="3 4">
    <name type="scientific">Coralloluteibacterium stylophorae</name>
    <dbReference type="NCBI Taxonomy" id="1776034"/>
    <lineage>
        <taxon>Bacteria</taxon>
        <taxon>Pseudomonadati</taxon>
        <taxon>Pseudomonadota</taxon>
        <taxon>Gammaproteobacteria</taxon>
        <taxon>Lysobacterales</taxon>
        <taxon>Lysobacteraceae</taxon>
        <taxon>Coralloluteibacterium</taxon>
    </lineage>
</organism>
<evidence type="ECO:0000256" key="1">
    <source>
        <dbReference type="SAM" id="MobiDB-lite"/>
    </source>
</evidence>
<feature type="region of interest" description="Disordered" evidence="1">
    <location>
        <begin position="511"/>
        <end position="566"/>
    </location>
</feature>
<accession>A0AAP2FZ12</accession>
<protein>
    <recommendedName>
        <fullName evidence="5">DUF4175 domain-containing protein</fullName>
    </recommendedName>
</protein>
<evidence type="ECO:0000313" key="3">
    <source>
        <dbReference type="EMBL" id="MBS7457487.1"/>
    </source>
</evidence>
<gene>
    <name evidence="3" type="ORF">KB893_010110</name>
</gene>
<feature type="compositionally biased region" description="Basic and acidic residues" evidence="1">
    <location>
        <begin position="539"/>
        <end position="550"/>
    </location>
</feature>
<feature type="region of interest" description="Disordered" evidence="1">
    <location>
        <begin position="461"/>
        <end position="488"/>
    </location>
</feature>
<evidence type="ECO:0000256" key="2">
    <source>
        <dbReference type="SAM" id="Phobius"/>
    </source>
</evidence>
<feature type="transmembrane region" description="Helical" evidence="2">
    <location>
        <begin position="41"/>
        <end position="59"/>
    </location>
</feature>
<dbReference type="Proteomes" id="UP000675747">
    <property type="component" value="Unassembled WGS sequence"/>
</dbReference>